<dbReference type="Proteomes" id="UP000185183">
    <property type="component" value="Unassembled WGS sequence"/>
</dbReference>
<feature type="transmembrane region" description="Helical" evidence="1">
    <location>
        <begin position="46"/>
        <end position="67"/>
    </location>
</feature>
<organism evidence="2 3">
    <name type="scientific">Mycobacteroides abscessus subsp. bolletii</name>
    <dbReference type="NCBI Taxonomy" id="319705"/>
    <lineage>
        <taxon>Bacteria</taxon>
        <taxon>Bacillati</taxon>
        <taxon>Actinomycetota</taxon>
        <taxon>Actinomycetes</taxon>
        <taxon>Mycobacteriales</taxon>
        <taxon>Mycobacteriaceae</taxon>
        <taxon>Mycobacteroides</taxon>
        <taxon>Mycobacteroides abscessus</taxon>
    </lineage>
</organism>
<reference evidence="2 3" key="1">
    <citation type="submission" date="2016-11" db="EMBL/GenBank/DDBJ databases">
        <authorList>
            <consortium name="Pathogen Informatics"/>
        </authorList>
    </citation>
    <scope>NUCLEOTIDE SEQUENCE [LARGE SCALE GENOMIC DNA]</scope>
    <source>
        <strain evidence="2 3">968</strain>
    </source>
</reference>
<dbReference type="EMBL" id="FSFA01000005">
    <property type="protein sequence ID" value="SHX83060.1"/>
    <property type="molecule type" value="Genomic_DNA"/>
</dbReference>
<evidence type="ECO:0000256" key="1">
    <source>
        <dbReference type="SAM" id="Phobius"/>
    </source>
</evidence>
<proteinExistence type="predicted"/>
<keyword evidence="1" id="KW-0812">Transmembrane</keyword>
<name>A0A9Q7WKR7_9MYCO</name>
<comment type="caution">
    <text evidence="2">The sequence shown here is derived from an EMBL/GenBank/DDBJ whole genome shotgun (WGS) entry which is preliminary data.</text>
</comment>
<dbReference type="AlphaFoldDB" id="A0A9Q7WKR7"/>
<sequence length="80" mass="8580">MKYMTLAGMLVGAVLLSFSIYFYVLTPVFVLAVAGLAAISPKTRPFAWGLYAAAMASFVFFLVFMLVQSTAPPGTVTYGN</sequence>
<accession>A0A9Q7WKR7</accession>
<evidence type="ECO:0000313" key="3">
    <source>
        <dbReference type="Proteomes" id="UP000185183"/>
    </source>
</evidence>
<evidence type="ECO:0000313" key="2">
    <source>
        <dbReference type="EMBL" id="SHX83060.1"/>
    </source>
</evidence>
<feature type="transmembrane region" description="Helical" evidence="1">
    <location>
        <begin position="20"/>
        <end position="39"/>
    </location>
</feature>
<gene>
    <name evidence="2" type="ORF">SAMEA2275694_03985</name>
</gene>
<keyword evidence="1" id="KW-1133">Transmembrane helix</keyword>
<protein>
    <submittedName>
        <fullName evidence="2">Uncharacterized protein</fullName>
    </submittedName>
</protein>
<keyword evidence="1" id="KW-0472">Membrane</keyword>